<accession>I1IEP6</accession>
<sequence>MELLLLPSPSRATVSRPALLPAAPLRGACATNFRPAATSGNVEATGAAPTTTAASSSAAGAKAVPERRAGGGGFGLGLDLSEEMRRGMAWRMLALPAVAVAAEAALLRLLELEGGAAPAWAGKAGSAVLFAAGLLGSQYGFFSSRWDAAEEGSVVGWELAVRHWGALSMAMDSSVEEEGDDDDELGDDEEWEYYEEED</sequence>
<reference evidence="3" key="3">
    <citation type="submission" date="2018-08" db="UniProtKB">
        <authorList>
            <consortium name="EnsemblPlants"/>
        </authorList>
    </citation>
    <scope>IDENTIFICATION</scope>
    <source>
        <strain evidence="3">cv. Bd21</strain>
    </source>
</reference>
<gene>
    <name evidence="3" type="primary">LOC100825003</name>
    <name evidence="2" type="ORF">BRADI_3g57500v3</name>
</gene>
<dbReference type="OrthoDB" id="694394at2759"/>
<dbReference type="OMA" id="RRDMMWR"/>
<evidence type="ECO:0000313" key="3">
    <source>
        <dbReference type="EnsemblPlants" id="KQK01680"/>
    </source>
</evidence>
<dbReference type="EMBL" id="CM000882">
    <property type="protein sequence ID" value="KQK01680.1"/>
    <property type="molecule type" value="Genomic_DNA"/>
</dbReference>
<feature type="compositionally biased region" description="Acidic residues" evidence="1">
    <location>
        <begin position="174"/>
        <end position="198"/>
    </location>
</feature>
<dbReference type="RefSeq" id="XP_003570539.1">
    <property type="nucleotide sequence ID" value="XM_003570491.4"/>
</dbReference>
<keyword evidence="4" id="KW-1185">Reference proteome</keyword>
<feature type="compositionally biased region" description="Low complexity" evidence="1">
    <location>
        <begin position="44"/>
        <end position="63"/>
    </location>
</feature>
<dbReference type="Pfam" id="PF11947">
    <property type="entry name" value="DUF3464"/>
    <property type="match status" value="1"/>
</dbReference>
<reference evidence="2 3" key="1">
    <citation type="journal article" date="2010" name="Nature">
        <title>Genome sequencing and analysis of the model grass Brachypodium distachyon.</title>
        <authorList>
            <consortium name="International Brachypodium Initiative"/>
        </authorList>
    </citation>
    <scope>NUCLEOTIDE SEQUENCE [LARGE SCALE GENOMIC DNA]</scope>
    <source>
        <strain evidence="2">Bd21</strain>
        <strain evidence="3">cv. Bd21</strain>
    </source>
</reference>
<dbReference type="GeneID" id="100825003"/>
<feature type="region of interest" description="Disordered" evidence="1">
    <location>
        <begin position="40"/>
        <end position="66"/>
    </location>
</feature>
<name>I1IEP6_BRADI</name>
<dbReference type="AlphaFoldDB" id="I1IEP6"/>
<evidence type="ECO:0000313" key="2">
    <source>
        <dbReference type="EMBL" id="KQK01680.1"/>
    </source>
</evidence>
<dbReference type="PANTHER" id="PTHR34575:SF5">
    <property type="entry name" value="OS02G0773500 PROTEIN"/>
    <property type="match status" value="1"/>
</dbReference>
<reference evidence="2" key="2">
    <citation type="submission" date="2017-06" db="EMBL/GenBank/DDBJ databases">
        <title>WGS assembly of Brachypodium distachyon.</title>
        <authorList>
            <consortium name="The International Brachypodium Initiative"/>
            <person name="Lucas S."/>
            <person name="Harmon-Smith M."/>
            <person name="Lail K."/>
            <person name="Tice H."/>
            <person name="Grimwood J."/>
            <person name="Bruce D."/>
            <person name="Barry K."/>
            <person name="Shu S."/>
            <person name="Lindquist E."/>
            <person name="Wang M."/>
            <person name="Pitluck S."/>
            <person name="Vogel J.P."/>
            <person name="Garvin D.F."/>
            <person name="Mockler T.C."/>
            <person name="Schmutz J."/>
            <person name="Rokhsar D."/>
            <person name="Bevan M.W."/>
        </authorList>
    </citation>
    <scope>NUCLEOTIDE SEQUENCE</scope>
    <source>
        <strain evidence="2">Bd21</strain>
    </source>
</reference>
<feature type="region of interest" description="Disordered" evidence="1">
    <location>
        <begin position="172"/>
        <end position="198"/>
    </location>
</feature>
<proteinExistence type="predicted"/>
<evidence type="ECO:0000313" key="4">
    <source>
        <dbReference type="Proteomes" id="UP000008810"/>
    </source>
</evidence>
<dbReference type="GO" id="GO:0010258">
    <property type="term" value="P:NADH dehydrogenase complex (plastoquinone) assembly"/>
    <property type="evidence" value="ECO:0000318"/>
    <property type="project" value="GO_Central"/>
</dbReference>
<organism evidence="3">
    <name type="scientific">Brachypodium distachyon</name>
    <name type="common">Purple false brome</name>
    <name type="synonym">Trachynia distachya</name>
    <dbReference type="NCBI Taxonomy" id="15368"/>
    <lineage>
        <taxon>Eukaryota</taxon>
        <taxon>Viridiplantae</taxon>
        <taxon>Streptophyta</taxon>
        <taxon>Embryophyta</taxon>
        <taxon>Tracheophyta</taxon>
        <taxon>Spermatophyta</taxon>
        <taxon>Magnoliopsida</taxon>
        <taxon>Liliopsida</taxon>
        <taxon>Poales</taxon>
        <taxon>Poaceae</taxon>
        <taxon>BOP clade</taxon>
        <taxon>Pooideae</taxon>
        <taxon>Stipodae</taxon>
        <taxon>Brachypodieae</taxon>
        <taxon>Brachypodium</taxon>
    </lineage>
</organism>
<dbReference type="KEGG" id="bdi:100825003"/>
<dbReference type="Proteomes" id="UP000008810">
    <property type="component" value="Chromosome 3"/>
</dbReference>
<evidence type="ECO:0000256" key="1">
    <source>
        <dbReference type="SAM" id="MobiDB-lite"/>
    </source>
</evidence>
<dbReference type="PANTHER" id="PTHR34575">
    <property type="entry name" value="PROTEIN PAM68, CHLOROPLASTIC"/>
    <property type="match status" value="1"/>
</dbReference>
<dbReference type="EnsemblPlants" id="KQK01680">
    <property type="protein sequence ID" value="KQK01680"/>
    <property type="gene ID" value="BRADI_3g57500v3"/>
</dbReference>
<dbReference type="HOGENOM" id="CLU_1386109_0_0_1"/>
<dbReference type="Gramene" id="KQK01680">
    <property type="protein sequence ID" value="KQK01680"/>
    <property type="gene ID" value="BRADI_3g57500v3"/>
</dbReference>
<protein>
    <submittedName>
        <fullName evidence="2 3">Uncharacterized protein</fullName>
    </submittedName>
</protein>
<dbReference type="InterPro" id="IPR021855">
    <property type="entry name" value="PAM68-like"/>
</dbReference>
<dbReference type="eggNOG" id="ENOG502R5W6">
    <property type="taxonomic scope" value="Eukaryota"/>
</dbReference>